<dbReference type="Pfam" id="PF08240">
    <property type="entry name" value="ADH_N"/>
    <property type="match status" value="1"/>
</dbReference>
<dbReference type="Gene3D" id="3.90.180.10">
    <property type="entry name" value="Medium-chain alcohol dehydrogenases, catalytic domain"/>
    <property type="match status" value="1"/>
</dbReference>
<name>A0A2J6SSX7_9HELO</name>
<feature type="region of interest" description="Disordered" evidence="1">
    <location>
        <begin position="1"/>
        <end position="39"/>
    </location>
</feature>
<dbReference type="EMBL" id="KZ613866">
    <property type="protein sequence ID" value="PMD53891.1"/>
    <property type="molecule type" value="Genomic_DNA"/>
</dbReference>
<gene>
    <name evidence="3" type="ORF">K444DRAFT_646341</name>
</gene>
<dbReference type="InterPro" id="IPR011032">
    <property type="entry name" value="GroES-like_sf"/>
</dbReference>
<dbReference type="PANTHER" id="PTHR43482:SF2">
    <property type="entry name" value="ZINC-BINDING DEHYDROGENASE FAMILY, PUTATIVE (AFU_ORTHOLOGUE AFUA_3G15030)-RELATED"/>
    <property type="match status" value="1"/>
</dbReference>
<dbReference type="SUPFAM" id="SSF51735">
    <property type="entry name" value="NAD(P)-binding Rossmann-fold domains"/>
    <property type="match status" value="1"/>
</dbReference>
<dbReference type="InterPro" id="IPR036291">
    <property type="entry name" value="NAD(P)-bd_dom_sf"/>
</dbReference>
<dbReference type="AlphaFoldDB" id="A0A2J6SSX7"/>
<evidence type="ECO:0000313" key="4">
    <source>
        <dbReference type="Proteomes" id="UP000235371"/>
    </source>
</evidence>
<evidence type="ECO:0000259" key="2">
    <source>
        <dbReference type="Pfam" id="PF08240"/>
    </source>
</evidence>
<dbReference type="GeneID" id="36593265"/>
<dbReference type="PANTHER" id="PTHR43482">
    <property type="entry name" value="PROTEIN AST1-RELATED"/>
    <property type="match status" value="1"/>
</dbReference>
<evidence type="ECO:0000313" key="3">
    <source>
        <dbReference type="EMBL" id="PMD53891.1"/>
    </source>
</evidence>
<protein>
    <recommendedName>
        <fullName evidence="2">Alcohol dehydrogenase-like N-terminal domain-containing protein</fullName>
    </recommendedName>
</protein>
<evidence type="ECO:0000256" key="1">
    <source>
        <dbReference type="SAM" id="MobiDB-lite"/>
    </source>
</evidence>
<accession>A0A2J6SSX7</accession>
<dbReference type="Proteomes" id="UP000235371">
    <property type="component" value="Unassembled WGS sequence"/>
</dbReference>
<keyword evidence="4" id="KW-1185">Reference proteome</keyword>
<dbReference type="SUPFAM" id="SSF50129">
    <property type="entry name" value="GroES-like"/>
    <property type="match status" value="1"/>
</dbReference>
<dbReference type="RefSeq" id="XP_024730795.1">
    <property type="nucleotide sequence ID" value="XM_024885188.1"/>
</dbReference>
<organism evidence="3 4">
    <name type="scientific">Hyaloscypha bicolor E</name>
    <dbReference type="NCBI Taxonomy" id="1095630"/>
    <lineage>
        <taxon>Eukaryota</taxon>
        <taxon>Fungi</taxon>
        <taxon>Dikarya</taxon>
        <taxon>Ascomycota</taxon>
        <taxon>Pezizomycotina</taxon>
        <taxon>Leotiomycetes</taxon>
        <taxon>Helotiales</taxon>
        <taxon>Hyaloscyphaceae</taxon>
        <taxon>Hyaloscypha</taxon>
        <taxon>Hyaloscypha bicolor</taxon>
    </lineage>
</organism>
<feature type="domain" description="Alcohol dehydrogenase-like N-terminal" evidence="2">
    <location>
        <begin position="84"/>
        <end position="168"/>
    </location>
</feature>
<dbReference type="InterPro" id="IPR013154">
    <property type="entry name" value="ADH-like_N"/>
</dbReference>
<dbReference type="STRING" id="1095630.A0A2J6SSX7"/>
<dbReference type="Gene3D" id="3.40.50.720">
    <property type="entry name" value="NAD(P)-binding Rossmann-like Domain"/>
    <property type="match status" value="1"/>
</dbReference>
<reference evidence="3 4" key="1">
    <citation type="submission" date="2016-04" db="EMBL/GenBank/DDBJ databases">
        <title>A degradative enzymes factory behind the ericoid mycorrhizal symbiosis.</title>
        <authorList>
            <consortium name="DOE Joint Genome Institute"/>
            <person name="Martino E."/>
            <person name="Morin E."/>
            <person name="Grelet G."/>
            <person name="Kuo A."/>
            <person name="Kohler A."/>
            <person name="Daghino S."/>
            <person name="Barry K."/>
            <person name="Choi C."/>
            <person name="Cichocki N."/>
            <person name="Clum A."/>
            <person name="Copeland A."/>
            <person name="Hainaut M."/>
            <person name="Haridas S."/>
            <person name="Labutti K."/>
            <person name="Lindquist E."/>
            <person name="Lipzen A."/>
            <person name="Khouja H.-R."/>
            <person name="Murat C."/>
            <person name="Ohm R."/>
            <person name="Olson A."/>
            <person name="Spatafora J."/>
            <person name="Veneault-Fourrey C."/>
            <person name="Henrissat B."/>
            <person name="Grigoriev I."/>
            <person name="Martin F."/>
            <person name="Perotto S."/>
        </authorList>
    </citation>
    <scope>NUCLEOTIDE SEQUENCE [LARGE SCALE GENOMIC DNA]</scope>
    <source>
        <strain evidence="3 4">E</strain>
    </source>
</reference>
<dbReference type="OrthoDB" id="10257049at2759"/>
<dbReference type="InParanoid" id="A0A2J6SSX7"/>
<sequence length="380" mass="41726">MSRLKEMYISQSLEQSLTPPETPPNEKAENLVHPWPEPETLPKEMFPPKRRKPHHAEEIQDTEFEISNALNQGILLRPEAAICMLVAVGVVELNPIEWKAPDFGFGLPDLPCISGRDLAGKIVEAPKLRSRFKRGDRALAISTDSRDSGKAAYQQYAVVSDYNACRLPHHLSSKNAAPLGVAFVAASLALGMCIGMDFRGVKTGLPGPNVLYAISSTSRDQRPEDIRSENFHQINKDERAGDWIAIGEPTESGSSAMGICAIRLTKLAGFKVIAIIDVAKNGERMLKHDADLFVDRVDLERAIQIMKSISKWKLRFGLDTGGKDSALLLVEAMQQVVEGQKRLHLVGLTVKLLEQRLLATPDIEVAEGGLEGINAALDKL</sequence>
<dbReference type="InterPro" id="IPR052585">
    <property type="entry name" value="Lipid_raft_assoc_Zn_ADH"/>
</dbReference>
<proteinExistence type="predicted"/>
<feature type="compositionally biased region" description="Polar residues" evidence="1">
    <location>
        <begin position="9"/>
        <end position="19"/>
    </location>
</feature>